<reference evidence="1" key="1">
    <citation type="submission" date="2018-05" db="EMBL/GenBank/DDBJ databases">
        <authorList>
            <person name="Lanie J.A."/>
            <person name="Ng W.-L."/>
            <person name="Kazmierczak K.M."/>
            <person name="Andrzejewski T.M."/>
            <person name="Davidsen T.M."/>
            <person name="Wayne K.J."/>
            <person name="Tettelin H."/>
            <person name="Glass J.I."/>
            <person name="Rusch D."/>
            <person name="Podicherti R."/>
            <person name="Tsui H.-C.T."/>
            <person name="Winkler M.E."/>
        </authorList>
    </citation>
    <scope>NUCLEOTIDE SEQUENCE</scope>
</reference>
<name>A0A382NJM3_9ZZZZ</name>
<accession>A0A382NJM3</accession>
<evidence type="ECO:0000313" key="1">
    <source>
        <dbReference type="EMBL" id="SVC60497.1"/>
    </source>
</evidence>
<sequence>MSLLGQQFGESTDAVCIDKSTGGIVARVGIADGITDFIAINQYGVITLHAQLLDGGAGNGAFAGT</sequence>
<gene>
    <name evidence="1" type="ORF">METZ01_LOCUS313351</name>
</gene>
<dbReference type="EMBL" id="UINC01100437">
    <property type="protein sequence ID" value="SVC60497.1"/>
    <property type="molecule type" value="Genomic_DNA"/>
</dbReference>
<dbReference type="AlphaFoldDB" id="A0A382NJM3"/>
<protein>
    <submittedName>
        <fullName evidence="1">Uncharacterized protein</fullName>
    </submittedName>
</protein>
<proteinExistence type="predicted"/>
<organism evidence="1">
    <name type="scientific">marine metagenome</name>
    <dbReference type="NCBI Taxonomy" id="408172"/>
    <lineage>
        <taxon>unclassified sequences</taxon>
        <taxon>metagenomes</taxon>
        <taxon>ecological metagenomes</taxon>
    </lineage>
</organism>